<dbReference type="EMBL" id="LT629772">
    <property type="protein sequence ID" value="SDS73794.1"/>
    <property type="molecule type" value="Genomic_DNA"/>
</dbReference>
<sequence length="138" mass="14974">MPVGRTLLAVARAEDAARRAELAASTRRAEAARAQRLIDDFVAAAERAGIAAEPLQARLLTGQRVRTDRSGWYLRRDRSIAIGTDGGYYALLVPGGLRERFRGARLQPSPPPMIVGRGGKDGETGDLSFFLDRRLAEG</sequence>
<dbReference type="Proteomes" id="UP000199103">
    <property type="component" value="Chromosome I"/>
</dbReference>
<dbReference type="RefSeq" id="WP_091525785.1">
    <property type="nucleotide sequence ID" value="NZ_LT629772.1"/>
</dbReference>
<reference evidence="1 2" key="1">
    <citation type="submission" date="2016-10" db="EMBL/GenBank/DDBJ databases">
        <authorList>
            <person name="de Groot N.N."/>
        </authorList>
    </citation>
    <scope>NUCLEOTIDE SEQUENCE [LARGE SCALE GENOMIC DNA]</scope>
    <source>
        <strain evidence="1 2">DSM 21800</strain>
    </source>
</reference>
<dbReference type="OrthoDB" id="3254362at2"/>
<accession>A0A1H1UMN8</accession>
<organism evidence="1 2">
    <name type="scientific">Microlunatus soli</name>
    <dbReference type="NCBI Taxonomy" id="630515"/>
    <lineage>
        <taxon>Bacteria</taxon>
        <taxon>Bacillati</taxon>
        <taxon>Actinomycetota</taxon>
        <taxon>Actinomycetes</taxon>
        <taxon>Propionibacteriales</taxon>
        <taxon>Propionibacteriaceae</taxon>
        <taxon>Microlunatus</taxon>
    </lineage>
</organism>
<protein>
    <submittedName>
        <fullName evidence="1">Uncharacterized protein</fullName>
    </submittedName>
</protein>
<name>A0A1H1UMN8_9ACTN</name>
<gene>
    <name evidence="1" type="ORF">SAMN04489812_2856</name>
</gene>
<keyword evidence="2" id="KW-1185">Reference proteome</keyword>
<evidence type="ECO:0000313" key="1">
    <source>
        <dbReference type="EMBL" id="SDS73794.1"/>
    </source>
</evidence>
<dbReference type="AlphaFoldDB" id="A0A1H1UMN8"/>
<evidence type="ECO:0000313" key="2">
    <source>
        <dbReference type="Proteomes" id="UP000199103"/>
    </source>
</evidence>
<proteinExistence type="predicted"/>
<dbReference type="STRING" id="630515.SAMN04489812_2856"/>